<dbReference type="InterPro" id="IPR009081">
    <property type="entry name" value="PP-bd_ACP"/>
</dbReference>
<protein>
    <recommendedName>
        <fullName evidence="1">Carrier domain-containing protein</fullName>
    </recommendedName>
</protein>
<dbReference type="EMBL" id="BFAA01017683">
    <property type="protein sequence ID" value="GCB75641.1"/>
    <property type="molecule type" value="Genomic_DNA"/>
</dbReference>
<dbReference type="PANTHER" id="PTHR11699">
    <property type="entry name" value="ALDEHYDE DEHYDROGENASE-RELATED"/>
    <property type="match status" value="1"/>
</dbReference>
<dbReference type="SUPFAM" id="SSF53720">
    <property type="entry name" value="ALDH-like"/>
    <property type="match status" value="1"/>
</dbReference>
<organism evidence="2 3">
    <name type="scientific">Scyliorhinus torazame</name>
    <name type="common">Cloudy catshark</name>
    <name type="synonym">Catulus torazame</name>
    <dbReference type="NCBI Taxonomy" id="75743"/>
    <lineage>
        <taxon>Eukaryota</taxon>
        <taxon>Metazoa</taxon>
        <taxon>Chordata</taxon>
        <taxon>Craniata</taxon>
        <taxon>Vertebrata</taxon>
        <taxon>Chondrichthyes</taxon>
        <taxon>Elasmobranchii</taxon>
        <taxon>Galeomorphii</taxon>
        <taxon>Galeoidea</taxon>
        <taxon>Carcharhiniformes</taxon>
        <taxon>Scyliorhinidae</taxon>
        <taxon>Scyliorhinus</taxon>
    </lineage>
</organism>
<feature type="non-terminal residue" evidence="2">
    <location>
        <position position="1"/>
    </location>
</feature>
<dbReference type="FunFam" id="1.10.1200.10:FF:000002">
    <property type="entry name" value="10-formyltetrahydrofolate dehydrogenase"/>
    <property type="match status" value="1"/>
</dbReference>
<dbReference type="Gene3D" id="3.40.605.10">
    <property type="entry name" value="Aldehyde Dehydrogenase, Chain A, domain 1"/>
    <property type="match status" value="1"/>
</dbReference>
<dbReference type="Pfam" id="PF00550">
    <property type="entry name" value="PP-binding"/>
    <property type="match status" value="1"/>
</dbReference>
<evidence type="ECO:0000313" key="3">
    <source>
        <dbReference type="Proteomes" id="UP000288216"/>
    </source>
</evidence>
<dbReference type="InterPro" id="IPR016161">
    <property type="entry name" value="Ald_DH/histidinol_DH"/>
</dbReference>
<dbReference type="OMA" id="KCYNSIN"/>
<reference evidence="2 3" key="1">
    <citation type="journal article" date="2018" name="Nat. Ecol. Evol.">
        <title>Shark genomes provide insights into elasmobranch evolution and the origin of vertebrates.</title>
        <authorList>
            <person name="Hara Y"/>
            <person name="Yamaguchi K"/>
            <person name="Onimaru K"/>
            <person name="Kadota M"/>
            <person name="Koyanagi M"/>
            <person name="Keeley SD"/>
            <person name="Tatsumi K"/>
            <person name="Tanaka K"/>
            <person name="Motone F"/>
            <person name="Kageyama Y"/>
            <person name="Nozu R"/>
            <person name="Adachi N"/>
            <person name="Nishimura O"/>
            <person name="Nakagawa R"/>
            <person name="Tanegashima C"/>
            <person name="Kiyatake I"/>
            <person name="Matsumoto R"/>
            <person name="Murakumo K"/>
            <person name="Nishida K"/>
            <person name="Terakita A"/>
            <person name="Kuratani S"/>
            <person name="Sato K"/>
            <person name="Hyodo S Kuraku.S."/>
        </authorList>
    </citation>
    <scope>NUCLEOTIDE SEQUENCE [LARGE SCALE GENOMIC DNA]</scope>
</reference>
<dbReference type="Proteomes" id="UP000288216">
    <property type="component" value="Unassembled WGS sequence"/>
</dbReference>
<dbReference type="OrthoDB" id="310895at2759"/>
<dbReference type="Pfam" id="PF00171">
    <property type="entry name" value="Aldedh"/>
    <property type="match status" value="1"/>
</dbReference>
<dbReference type="GO" id="GO:0016491">
    <property type="term" value="F:oxidoreductase activity"/>
    <property type="evidence" value="ECO:0007669"/>
    <property type="project" value="InterPro"/>
</dbReference>
<dbReference type="InterPro" id="IPR016162">
    <property type="entry name" value="Ald_DH_N"/>
</dbReference>
<dbReference type="AlphaFoldDB" id="A0A401PRA5"/>
<dbReference type="InterPro" id="IPR015590">
    <property type="entry name" value="Aldehyde_DH_dom"/>
</dbReference>
<gene>
    <name evidence="2" type="ORF">scyTo_0020933</name>
</gene>
<proteinExistence type="predicted"/>
<accession>A0A401PRA5</accession>
<dbReference type="PROSITE" id="PS50075">
    <property type="entry name" value="CARRIER"/>
    <property type="match status" value="1"/>
</dbReference>
<dbReference type="InterPro" id="IPR036736">
    <property type="entry name" value="ACP-like_sf"/>
</dbReference>
<evidence type="ECO:0000313" key="2">
    <source>
        <dbReference type="EMBL" id="GCB75641.1"/>
    </source>
</evidence>
<sequence length="162" mass="18106">AIWKSILSNVDVIEDATDFFKSGAASMDVVRLVEEIKQKCSGLQLQNEDVYMATKFEDFIQMVVKKLRGEGEEELEVDYVSMDVNDMTVKMPHQCFIDGRFTNSEDGKTYSTINPTDGSVICEVSSPTAADVDRAVAAAKDAFENGQWGKMNARDRGRLLYQ</sequence>
<dbReference type="STRING" id="75743.A0A401PRA5"/>
<keyword evidence="3" id="KW-1185">Reference proteome</keyword>
<feature type="domain" description="Carrier" evidence="1">
    <location>
        <begin position="1"/>
        <end position="67"/>
    </location>
</feature>
<dbReference type="Gene3D" id="1.10.1200.10">
    <property type="entry name" value="ACP-like"/>
    <property type="match status" value="1"/>
</dbReference>
<dbReference type="FunFam" id="3.40.605.10:FF:000038">
    <property type="entry name" value="Aldehyde dehydrogenase 1 family member L1"/>
    <property type="match status" value="1"/>
</dbReference>
<comment type="caution">
    <text evidence="2">The sequence shown here is derived from an EMBL/GenBank/DDBJ whole genome shotgun (WGS) entry which is preliminary data.</text>
</comment>
<evidence type="ECO:0000259" key="1">
    <source>
        <dbReference type="PROSITE" id="PS50075"/>
    </source>
</evidence>
<name>A0A401PRA5_SCYTO</name>